<name>A0A812J8V5_SYMPI</name>
<comment type="caution">
    <text evidence="1">The sequence shown here is derived from an EMBL/GenBank/DDBJ whole genome shotgun (WGS) entry which is preliminary data.</text>
</comment>
<evidence type="ECO:0000313" key="1">
    <source>
        <dbReference type="EMBL" id="CAE7199980.1"/>
    </source>
</evidence>
<gene>
    <name evidence="1" type="ORF">SPIL2461_LOCUS1767</name>
</gene>
<dbReference type="AlphaFoldDB" id="A0A812J8V5"/>
<protein>
    <submittedName>
        <fullName evidence="1">Uncharacterized protein</fullName>
    </submittedName>
</protein>
<dbReference type="EMBL" id="CAJNIZ010001814">
    <property type="protein sequence ID" value="CAE7199980.1"/>
    <property type="molecule type" value="Genomic_DNA"/>
</dbReference>
<organism evidence="1 2">
    <name type="scientific">Symbiodinium pilosum</name>
    <name type="common">Dinoflagellate</name>
    <dbReference type="NCBI Taxonomy" id="2952"/>
    <lineage>
        <taxon>Eukaryota</taxon>
        <taxon>Sar</taxon>
        <taxon>Alveolata</taxon>
        <taxon>Dinophyceae</taxon>
        <taxon>Suessiales</taxon>
        <taxon>Symbiodiniaceae</taxon>
        <taxon>Symbiodinium</taxon>
    </lineage>
</organism>
<sequence>DRFDKQIDDVFLLRCYYVQIELFMALLHKRSPYPYYLDFMKRTGLKKKP</sequence>
<keyword evidence="2" id="KW-1185">Reference proteome</keyword>
<evidence type="ECO:0000313" key="2">
    <source>
        <dbReference type="Proteomes" id="UP000649617"/>
    </source>
</evidence>
<proteinExistence type="predicted"/>
<dbReference type="OrthoDB" id="443877at2759"/>
<accession>A0A812J8V5</accession>
<reference evidence="1" key="1">
    <citation type="submission" date="2021-02" db="EMBL/GenBank/DDBJ databases">
        <authorList>
            <person name="Dougan E. K."/>
            <person name="Rhodes N."/>
            <person name="Thang M."/>
            <person name="Chan C."/>
        </authorList>
    </citation>
    <scope>NUCLEOTIDE SEQUENCE</scope>
</reference>
<dbReference type="Proteomes" id="UP000649617">
    <property type="component" value="Unassembled WGS sequence"/>
</dbReference>
<feature type="non-terminal residue" evidence="1">
    <location>
        <position position="49"/>
    </location>
</feature>